<evidence type="ECO:0000256" key="1">
    <source>
        <dbReference type="ARBA" id="ARBA00001478"/>
    </source>
</evidence>
<dbReference type="Pfam" id="PF00534">
    <property type="entry name" value="Glycos_transf_1"/>
    <property type="match status" value="1"/>
</dbReference>
<evidence type="ECO:0000256" key="7">
    <source>
        <dbReference type="HAMAP-Rule" id="MF_00484"/>
    </source>
</evidence>
<gene>
    <name evidence="7 10" type="primary">glgA</name>
    <name evidence="10" type="ORF">IAC43_02935</name>
</gene>
<dbReference type="PANTHER" id="PTHR45825:SF11">
    <property type="entry name" value="ALPHA AMYLASE DOMAIN-CONTAINING PROTEIN"/>
    <property type="match status" value="1"/>
</dbReference>
<evidence type="ECO:0000313" key="11">
    <source>
        <dbReference type="Proteomes" id="UP000824160"/>
    </source>
</evidence>
<feature type="domain" description="Glycosyl transferase family 1" evidence="8">
    <location>
        <begin position="289"/>
        <end position="445"/>
    </location>
</feature>
<dbReference type="InterPro" id="IPR001296">
    <property type="entry name" value="Glyco_trans_1"/>
</dbReference>
<dbReference type="Gene3D" id="3.40.50.2000">
    <property type="entry name" value="Glycogen Phosphorylase B"/>
    <property type="match status" value="2"/>
</dbReference>
<dbReference type="CDD" id="cd03791">
    <property type="entry name" value="GT5_Glycogen_synthase_DULL1-like"/>
    <property type="match status" value="1"/>
</dbReference>
<evidence type="ECO:0000313" key="10">
    <source>
        <dbReference type="EMBL" id="HIT94120.1"/>
    </source>
</evidence>
<reference evidence="10" key="2">
    <citation type="journal article" date="2021" name="PeerJ">
        <title>Extensive microbial diversity within the chicken gut microbiome revealed by metagenomics and culture.</title>
        <authorList>
            <person name="Gilroy R."/>
            <person name="Ravi A."/>
            <person name="Getino M."/>
            <person name="Pursley I."/>
            <person name="Horton D.L."/>
            <person name="Alikhan N.F."/>
            <person name="Baker D."/>
            <person name="Gharbi K."/>
            <person name="Hall N."/>
            <person name="Watson M."/>
            <person name="Adriaenssens E.M."/>
            <person name="Foster-Nyarko E."/>
            <person name="Jarju S."/>
            <person name="Secka A."/>
            <person name="Antonio M."/>
            <person name="Oren A."/>
            <person name="Chaudhuri R.R."/>
            <person name="La Ragione R."/>
            <person name="Hildebrand F."/>
            <person name="Pallen M.J."/>
        </authorList>
    </citation>
    <scope>NUCLEOTIDE SEQUENCE</scope>
    <source>
        <strain evidence="10">ChiBcec7-5410</strain>
    </source>
</reference>
<evidence type="ECO:0000256" key="4">
    <source>
        <dbReference type="ARBA" id="ARBA00022676"/>
    </source>
</evidence>
<comment type="catalytic activity">
    <reaction evidence="1 7">
        <text>[(1-&gt;4)-alpha-D-glucosyl](n) + ADP-alpha-D-glucose = [(1-&gt;4)-alpha-D-glucosyl](n+1) + ADP + H(+)</text>
        <dbReference type="Rhea" id="RHEA:18189"/>
        <dbReference type="Rhea" id="RHEA-COMP:9584"/>
        <dbReference type="Rhea" id="RHEA-COMP:9587"/>
        <dbReference type="ChEBI" id="CHEBI:15378"/>
        <dbReference type="ChEBI" id="CHEBI:15444"/>
        <dbReference type="ChEBI" id="CHEBI:57498"/>
        <dbReference type="ChEBI" id="CHEBI:456216"/>
        <dbReference type="EC" id="2.4.1.21"/>
    </reaction>
</comment>
<feature type="domain" description="Starch synthase catalytic" evidence="9">
    <location>
        <begin position="2"/>
        <end position="234"/>
    </location>
</feature>
<dbReference type="InterPro" id="IPR013534">
    <property type="entry name" value="Starch_synth_cat_dom"/>
</dbReference>
<dbReference type="Proteomes" id="UP000824160">
    <property type="component" value="Unassembled WGS sequence"/>
</dbReference>
<dbReference type="GO" id="GO:0004373">
    <property type="term" value="F:alpha-1,4-glucan glucosyltransferase (UDP-glucose donor) activity"/>
    <property type="evidence" value="ECO:0007669"/>
    <property type="project" value="InterPro"/>
</dbReference>
<organism evidence="10 11">
    <name type="scientific">Candidatus Faecivivens stercoripullorum</name>
    <dbReference type="NCBI Taxonomy" id="2840805"/>
    <lineage>
        <taxon>Bacteria</taxon>
        <taxon>Bacillati</taxon>
        <taxon>Bacillota</taxon>
        <taxon>Clostridia</taxon>
        <taxon>Eubacteriales</taxon>
        <taxon>Oscillospiraceae</taxon>
        <taxon>Oscillospiraceae incertae sedis</taxon>
        <taxon>Candidatus Faecivivens</taxon>
    </lineage>
</organism>
<comment type="caution">
    <text evidence="10">The sequence shown here is derived from an EMBL/GenBank/DDBJ whole genome shotgun (WGS) entry which is preliminary data.</text>
</comment>
<feature type="binding site" evidence="7">
    <location>
        <position position="15"/>
    </location>
    <ligand>
        <name>ADP-alpha-D-glucose</name>
        <dbReference type="ChEBI" id="CHEBI:57498"/>
    </ligand>
</feature>
<evidence type="ECO:0000259" key="9">
    <source>
        <dbReference type="Pfam" id="PF08323"/>
    </source>
</evidence>
<name>A0A9D1KRI0_9FIRM</name>
<comment type="pathway">
    <text evidence="7">Glycan biosynthesis; glycogen biosynthesis.</text>
</comment>
<evidence type="ECO:0000256" key="5">
    <source>
        <dbReference type="ARBA" id="ARBA00022679"/>
    </source>
</evidence>
<dbReference type="EMBL" id="DVLW01000080">
    <property type="protein sequence ID" value="HIT94120.1"/>
    <property type="molecule type" value="Genomic_DNA"/>
</dbReference>
<protein>
    <recommendedName>
        <fullName evidence="7">Glycogen synthase</fullName>
        <ecNumber evidence="7">2.4.1.21</ecNumber>
    </recommendedName>
    <alternativeName>
        <fullName evidence="7">Starch [bacterial glycogen] synthase</fullName>
    </alternativeName>
</protein>
<keyword evidence="4 7" id="KW-0328">Glycosyltransferase</keyword>
<proteinExistence type="inferred from homology"/>
<reference evidence="10" key="1">
    <citation type="submission" date="2020-10" db="EMBL/GenBank/DDBJ databases">
        <authorList>
            <person name="Gilroy R."/>
        </authorList>
    </citation>
    <scope>NUCLEOTIDE SEQUENCE</scope>
    <source>
        <strain evidence="10">ChiBcec7-5410</strain>
    </source>
</reference>
<keyword evidence="5 7" id="KW-0808">Transferase</keyword>
<dbReference type="InterPro" id="IPR011835">
    <property type="entry name" value="GS/SS"/>
</dbReference>
<dbReference type="PANTHER" id="PTHR45825">
    <property type="entry name" value="GRANULE-BOUND STARCH SYNTHASE 1, CHLOROPLASTIC/AMYLOPLASTIC"/>
    <property type="match status" value="1"/>
</dbReference>
<keyword evidence="6 7" id="KW-0320">Glycogen biosynthesis</keyword>
<dbReference type="GO" id="GO:0005978">
    <property type="term" value="P:glycogen biosynthetic process"/>
    <property type="evidence" value="ECO:0007669"/>
    <property type="project" value="UniProtKB-UniRule"/>
</dbReference>
<dbReference type="SUPFAM" id="SSF53756">
    <property type="entry name" value="UDP-Glycosyltransferase/glycogen phosphorylase"/>
    <property type="match status" value="1"/>
</dbReference>
<comment type="function">
    <text evidence="2 7">Synthesizes alpha-1,4-glucan chains using ADP-glucose.</text>
</comment>
<evidence type="ECO:0000256" key="2">
    <source>
        <dbReference type="ARBA" id="ARBA00002764"/>
    </source>
</evidence>
<sequence length="472" mass="53735">MKILFAAAEALPFIKVGGLGDVAGALPKALVAKGHDVRVVLPLYSSIRQEMRDKCRYLKYFYFMHGWRNSYCGIFEAEVDGVIYYLIDNEYYFRRRAPYGEFDDGERFAYFSRAVLEILPQVDFFPDIIHANDWHTAAIPVYLDCQYRWREGYDYIKTVFSIHNIEFQGKYGLDTMGTVFALPPDWISVVEHDGCLNLMKGAIERANAVTTVSESYANEILDPYFSFGLDSILRPRRYKLSGIVNGIDMDTFNPATDPQIAVHYDVKTREKKVGNKLALQKELGLRVDANVPVIGMVGRLTSQKGIDLMYPIMEELMKKDIQLVVLGTGYPEIEDFMRFCDAAYHDKMRAMITFSSSMAQKIYAGADLFLMPSKSEPCGLAQLISMRYGTIPVVHAVGGLRDTVIPYNPVTGTGTGVNFQSYNSWDMYNAIERALDIWYNKESRDKIMLNGMSGDYSWDVSADKYIRLYESI</sequence>
<dbReference type="GO" id="GO:0009011">
    <property type="term" value="F:alpha-1,4-glucan glucosyltransferase (ADP-glucose donor) activity"/>
    <property type="evidence" value="ECO:0007669"/>
    <property type="project" value="UniProtKB-UniRule"/>
</dbReference>
<dbReference type="HAMAP" id="MF_00484">
    <property type="entry name" value="Glycogen_synth"/>
    <property type="match status" value="1"/>
</dbReference>
<dbReference type="EC" id="2.4.1.21" evidence="7"/>
<dbReference type="NCBIfam" id="NF001898">
    <property type="entry name" value="PRK00654.1-1"/>
    <property type="match status" value="1"/>
</dbReference>
<evidence type="ECO:0000256" key="6">
    <source>
        <dbReference type="ARBA" id="ARBA00023056"/>
    </source>
</evidence>
<comment type="similarity">
    <text evidence="3 7">Belongs to the glycosyltransferase 1 family. Bacterial/plant glycogen synthase subfamily.</text>
</comment>
<evidence type="ECO:0000256" key="3">
    <source>
        <dbReference type="ARBA" id="ARBA00010281"/>
    </source>
</evidence>
<evidence type="ECO:0000259" key="8">
    <source>
        <dbReference type="Pfam" id="PF00534"/>
    </source>
</evidence>
<dbReference type="AlphaFoldDB" id="A0A9D1KRI0"/>
<dbReference type="Pfam" id="PF08323">
    <property type="entry name" value="Glyco_transf_5"/>
    <property type="match status" value="1"/>
</dbReference>
<accession>A0A9D1KRI0</accession>
<dbReference type="NCBIfam" id="TIGR02095">
    <property type="entry name" value="glgA"/>
    <property type="match status" value="1"/>
</dbReference>